<dbReference type="Proteomes" id="UP000307380">
    <property type="component" value="Unassembled WGS sequence"/>
</dbReference>
<dbReference type="InterPro" id="IPR012319">
    <property type="entry name" value="FPG_cat"/>
</dbReference>
<dbReference type="GO" id="GO:0008270">
    <property type="term" value="F:zinc ion binding"/>
    <property type="evidence" value="ECO:0007669"/>
    <property type="project" value="UniProtKB-KW"/>
</dbReference>
<keyword evidence="3" id="KW-0479">Metal-binding</keyword>
<dbReference type="Gene3D" id="3.20.190.10">
    <property type="entry name" value="MutM-like, N-terminal"/>
    <property type="match status" value="1"/>
</dbReference>
<evidence type="ECO:0000256" key="9">
    <source>
        <dbReference type="ARBA" id="ARBA00023204"/>
    </source>
</evidence>
<dbReference type="AlphaFoldDB" id="A0A4V3WTB4"/>
<evidence type="ECO:0000256" key="3">
    <source>
        <dbReference type="ARBA" id="ARBA00022723"/>
    </source>
</evidence>
<protein>
    <recommendedName>
        <fullName evidence="2">DNA-(apurinic or apyrimidinic site) lyase</fullName>
        <ecNumber evidence="2">4.2.99.18</ecNumber>
    </recommendedName>
</protein>
<evidence type="ECO:0000256" key="7">
    <source>
        <dbReference type="ARBA" id="ARBA00022833"/>
    </source>
</evidence>
<dbReference type="PROSITE" id="PS51066">
    <property type="entry name" value="ZF_FPG_2"/>
    <property type="match status" value="1"/>
</dbReference>
<dbReference type="GO" id="GO:0006284">
    <property type="term" value="P:base-excision repair"/>
    <property type="evidence" value="ECO:0007669"/>
    <property type="project" value="InterPro"/>
</dbReference>
<dbReference type="GO" id="GO:0140078">
    <property type="term" value="F:class I DNA-(apurinic or apyrimidinic site) endonuclease activity"/>
    <property type="evidence" value="ECO:0007669"/>
    <property type="project" value="UniProtKB-EC"/>
</dbReference>
<dbReference type="EMBL" id="SSSN01000012">
    <property type="protein sequence ID" value="THG31207.1"/>
    <property type="molecule type" value="Genomic_DNA"/>
</dbReference>
<evidence type="ECO:0000256" key="8">
    <source>
        <dbReference type="ARBA" id="ARBA00023125"/>
    </source>
</evidence>
<keyword evidence="17" id="KW-1185">Reference proteome</keyword>
<gene>
    <name evidence="16" type="ORF">E6C70_14245</name>
</gene>
<dbReference type="Pfam" id="PF01149">
    <property type="entry name" value="Fapy_DNA_glyco"/>
    <property type="match status" value="1"/>
</dbReference>
<dbReference type="InterPro" id="IPR010979">
    <property type="entry name" value="Ribosomal_uS13-like_H2TH"/>
</dbReference>
<evidence type="ECO:0000256" key="1">
    <source>
        <dbReference type="ARBA" id="ARBA00009409"/>
    </source>
</evidence>
<keyword evidence="12" id="KW-0326">Glycosidase</keyword>
<name>A0A4V3WTB4_9MICO</name>
<evidence type="ECO:0000313" key="17">
    <source>
        <dbReference type="Proteomes" id="UP000307380"/>
    </source>
</evidence>
<evidence type="ECO:0000313" key="16">
    <source>
        <dbReference type="EMBL" id="THG31207.1"/>
    </source>
</evidence>
<dbReference type="GO" id="GO:0003684">
    <property type="term" value="F:damaged DNA binding"/>
    <property type="evidence" value="ECO:0007669"/>
    <property type="project" value="InterPro"/>
</dbReference>
<evidence type="ECO:0000256" key="4">
    <source>
        <dbReference type="ARBA" id="ARBA00022763"/>
    </source>
</evidence>
<dbReference type="SUPFAM" id="SSF81624">
    <property type="entry name" value="N-terminal domain of MutM-like DNA repair proteins"/>
    <property type="match status" value="1"/>
</dbReference>
<keyword evidence="6" id="KW-0378">Hydrolase</keyword>
<dbReference type="OrthoDB" id="9800855at2"/>
<dbReference type="GO" id="GO:0000703">
    <property type="term" value="F:oxidized pyrimidine nucleobase lesion DNA N-glycosylase activity"/>
    <property type="evidence" value="ECO:0007669"/>
    <property type="project" value="TreeGrafter"/>
</dbReference>
<evidence type="ECO:0000256" key="12">
    <source>
        <dbReference type="ARBA" id="ARBA00023295"/>
    </source>
</evidence>
<comment type="similarity">
    <text evidence="1">Belongs to the FPG family.</text>
</comment>
<keyword evidence="10" id="KW-0456">Lyase</keyword>
<evidence type="ECO:0000259" key="14">
    <source>
        <dbReference type="PROSITE" id="PS51066"/>
    </source>
</evidence>
<dbReference type="PROSITE" id="PS51068">
    <property type="entry name" value="FPG_CAT"/>
    <property type="match status" value="1"/>
</dbReference>
<dbReference type="SUPFAM" id="SSF46946">
    <property type="entry name" value="S13-like H2TH domain"/>
    <property type="match status" value="1"/>
</dbReference>
<evidence type="ECO:0000259" key="15">
    <source>
        <dbReference type="PROSITE" id="PS51068"/>
    </source>
</evidence>
<feature type="domain" description="Formamidopyrimidine-DNA glycosylase catalytic" evidence="15">
    <location>
        <begin position="2"/>
        <end position="128"/>
    </location>
</feature>
<dbReference type="InterPro" id="IPR000214">
    <property type="entry name" value="Znf_DNA_glyclase/AP_lyase"/>
</dbReference>
<evidence type="ECO:0000256" key="6">
    <source>
        <dbReference type="ARBA" id="ARBA00022801"/>
    </source>
</evidence>
<keyword evidence="4" id="KW-0227">DNA damage</keyword>
<dbReference type="EC" id="4.2.99.18" evidence="2"/>
<evidence type="ECO:0000256" key="13">
    <source>
        <dbReference type="PROSITE-ProRule" id="PRU00391"/>
    </source>
</evidence>
<dbReference type="PANTHER" id="PTHR42697:SF1">
    <property type="entry name" value="ENDONUCLEASE 8"/>
    <property type="match status" value="1"/>
</dbReference>
<sequence length="266" mass="29383">MPEGDTVYRAAGRLREAIEGRVLIRSDFRVPKFATLDLAGELVHSVASKGKHLLIRVGDVTIHSHLKMEGEWRVYRRGERWTRPAFQARVVLDTADTSAVGFELGLLEVIAASAEADEMGYLGPDLLGDDWDAHEAVRRVEAAPGVPIAVALLDQRNLAGLGNVFVNELCFLRGQLPQRPVADVADVAASVDLGHRLIVANRDRSDRTTTGVDRRGQRLWVYGRGGQPCRRCGTKIQRGELGRETSGSIIEDPQLRVTYWCPHCQS</sequence>
<organism evidence="16 17">
    <name type="scientific">Orlajensenia flava</name>
    <dbReference type="NCBI Taxonomy" id="2565934"/>
    <lineage>
        <taxon>Bacteria</taxon>
        <taxon>Bacillati</taxon>
        <taxon>Actinomycetota</taxon>
        <taxon>Actinomycetes</taxon>
        <taxon>Micrococcales</taxon>
        <taxon>Microbacteriaceae</taxon>
        <taxon>Orlajensenia</taxon>
    </lineage>
</organism>
<dbReference type="InterPro" id="IPR015886">
    <property type="entry name" value="H2TH_FPG"/>
</dbReference>
<dbReference type="PANTHER" id="PTHR42697">
    <property type="entry name" value="ENDONUCLEASE 8"/>
    <property type="match status" value="1"/>
</dbReference>
<dbReference type="SUPFAM" id="SSF57716">
    <property type="entry name" value="Glucocorticoid receptor-like (DNA-binding domain)"/>
    <property type="match status" value="1"/>
</dbReference>
<keyword evidence="9" id="KW-0234">DNA repair</keyword>
<accession>A0A4V3WTB4</accession>
<keyword evidence="11" id="KW-0511">Multifunctional enzyme</keyword>
<keyword evidence="5 13" id="KW-0863">Zinc-finger</keyword>
<comment type="caution">
    <text evidence="16">The sequence shown here is derived from an EMBL/GenBank/DDBJ whole genome shotgun (WGS) entry which is preliminary data.</text>
</comment>
<dbReference type="SMART" id="SM00898">
    <property type="entry name" value="Fapy_DNA_glyco"/>
    <property type="match status" value="1"/>
</dbReference>
<feature type="domain" description="FPG-type" evidence="14">
    <location>
        <begin position="220"/>
        <end position="266"/>
    </location>
</feature>
<dbReference type="RefSeq" id="WP_136425214.1">
    <property type="nucleotide sequence ID" value="NZ_SSSN01000012.1"/>
</dbReference>
<keyword evidence="8" id="KW-0238">DNA-binding</keyword>
<dbReference type="InterPro" id="IPR035937">
    <property type="entry name" value="FPG_N"/>
</dbReference>
<keyword evidence="7" id="KW-0862">Zinc</keyword>
<evidence type="ECO:0000256" key="2">
    <source>
        <dbReference type="ARBA" id="ARBA00012720"/>
    </source>
</evidence>
<evidence type="ECO:0000256" key="5">
    <source>
        <dbReference type="ARBA" id="ARBA00022771"/>
    </source>
</evidence>
<dbReference type="CDD" id="cd08971">
    <property type="entry name" value="AcNei2_N"/>
    <property type="match status" value="1"/>
</dbReference>
<dbReference type="SMART" id="SM01232">
    <property type="entry name" value="H2TH"/>
    <property type="match status" value="1"/>
</dbReference>
<evidence type="ECO:0000256" key="10">
    <source>
        <dbReference type="ARBA" id="ARBA00023239"/>
    </source>
</evidence>
<dbReference type="Gene3D" id="1.10.8.50">
    <property type="match status" value="1"/>
</dbReference>
<evidence type="ECO:0000256" key="11">
    <source>
        <dbReference type="ARBA" id="ARBA00023268"/>
    </source>
</evidence>
<proteinExistence type="inferred from homology"/>
<dbReference type="InterPro" id="IPR044090">
    <property type="entry name" value="Nei2_N"/>
</dbReference>
<reference evidence="16 17" key="1">
    <citation type="submission" date="2019-04" db="EMBL/GenBank/DDBJ databases">
        <authorList>
            <person name="Jiang L."/>
        </authorList>
    </citation>
    <scope>NUCLEOTIDE SEQUENCE [LARGE SCALE GENOMIC DNA]</scope>
    <source>
        <strain evidence="16 17">YIM 131861</strain>
    </source>
</reference>